<protein>
    <submittedName>
        <fullName evidence="1">Uncharacterized protein</fullName>
    </submittedName>
</protein>
<reference evidence="1" key="2">
    <citation type="journal article" date="2020" name="Nat. Commun.">
        <title>Large-scale genome sequencing of mycorrhizal fungi provides insights into the early evolution of symbiotic traits.</title>
        <authorList>
            <person name="Miyauchi S."/>
            <person name="Kiss E."/>
            <person name="Kuo A."/>
            <person name="Drula E."/>
            <person name="Kohler A."/>
            <person name="Sanchez-Garcia M."/>
            <person name="Morin E."/>
            <person name="Andreopoulos B."/>
            <person name="Barry K.W."/>
            <person name="Bonito G."/>
            <person name="Buee M."/>
            <person name="Carver A."/>
            <person name="Chen C."/>
            <person name="Cichocki N."/>
            <person name="Clum A."/>
            <person name="Culley D."/>
            <person name="Crous P.W."/>
            <person name="Fauchery L."/>
            <person name="Girlanda M."/>
            <person name="Hayes R.D."/>
            <person name="Keri Z."/>
            <person name="LaButti K."/>
            <person name="Lipzen A."/>
            <person name="Lombard V."/>
            <person name="Magnuson J."/>
            <person name="Maillard F."/>
            <person name="Murat C."/>
            <person name="Nolan M."/>
            <person name="Ohm R.A."/>
            <person name="Pangilinan J."/>
            <person name="Pereira M.F."/>
            <person name="Perotto S."/>
            <person name="Peter M."/>
            <person name="Pfister S."/>
            <person name="Riley R."/>
            <person name="Sitrit Y."/>
            <person name="Stielow J.B."/>
            <person name="Szollosi G."/>
            <person name="Zifcakova L."/>
            <person name="Stursova M."/>
            <person name="Spatafora J.W."/>
            <person name="Tedersoo L."/>
            <person name="Vaario L.M."/>
            <person name="Yamada A."/>
            <person name="Yan M."/>
            <person name="Wang P."/>
            <person name="Xu J."/>
            <person name="Bruns T."/>
            <person name="Baldrian P."/>
            <person name="Vilgalys R."/>
            <person name="Dunand C."/>
            <person name="Henrissat B."/>
            <person name="Grigoriev I.V."/>
            <person name="Hibbett D."/>
            <person name="Nagy L.G."/>
            <person name="Martin F.M."/>
        </authorList>
    </citation>
    <scope>NUCLEOTIDE SEQUENCE</scope>
    <source>
        <strain evidence="1">Prilba</strain>
    </source>
</reference>
<evidence type="ECO:0000313" key="1">
    <source>
        <dbReference type="EMBL" id="KAF8487272.1"/>
    </source>
</evidence>
<name>A0A9P5N5Z1_9AGAM</name>
<evidence type="ECO:0000313" key="2">
    <source>
        <dbReference type="Proteomes" id="UP000759537"/>
    </source>
</evidence>
<dbReference type="OrthoDB" id="2669721at2759"/>
<keyword evidence="2" id="KW-1185">Reference proteome</keyword>
<reference evidence="1" key="1">
    <citation type="submission" date="2019-10" db="EMBL/GenBank/DDBJ databases">
        <authorList>
            <consortium name="DOE Joint Genome Institute"/>
            <person name="Kuo A."/>
            <person name="Miyauchi S."/>
            <person name="Kiss E."/>
            <person name="Drula E."/>
            <person name="Kohler A."/>
            <person name="Sanchez-Garcia M."/>
            <person name="Andreopoulos B."/>
            <person name="Barry K.W."/>
            <person name="Bonito G."/>
            <person name="Buee M."/>
            <person name="Carver A."/>
            <person name="Chen C."/>
            <person name="Cichocki N."/>
            <person name="Clum A."/>
            <person name="Culley D."/>
            <person name="Crous P.W."/>
            <person name="Fauchery L."/>
            <person name="Girlanda M."/>
            <person name="Hayes R."/>
            <person name="Keri Z."/>
            <person name="LaButti K."/>
            <person name="Lipzen A."/>
            <person name="Lombard V."/>
            <person name="Magnuson J."/>
            <person name="Maillard F."/>
            <person name="Morin E."/>
            <person name="Murat C."/>
            <person name="Nolan M."/>
            <person name="Ohm R."/>
            <person name="Pangilinan J."/>
            <person name="Pereira M."/>
            <person name="Perotto S."/>
            <person name="Peter M."/>
            <person name="Riley R."/>
            <person name="Sitrit Y."/>
            <person name="Stielow B."/>
            <person name="Szollosi G."/>
            <person name="Zifcakova L."/>
            <person name="Stursova M."/>
            <person name="Spatafora J.W."/>
            <person name="Tedersoo L."/>
            <person name="Vaario L.-M."/>
            <person name="Yamada A."/>
            <person name="Yan M."/>
            <person name="Wang P."/>
            <person name="Xu J."/>
            <person name="Bruns T."/>
            <person name="Baldrian P."/>
            <person name="Vilgalys R."/>
            <person name="Henrissat B."/>
            <person name="Grigoriev I.V."/>
            <person name="Hibbett D."/>
            <person name="Nagy L.G."/>
            <person name="Martin F.M."/>
        </authorList>
    </citation>
    <scope>NUCLEOTIDE SEQUENCE</scope>
    <source>
        <strain evidence="1">Prilba</strain>
    </source>
</reference>
<organism evidence="1 2">
    <name type="scientific">Russula ochroleuca</name>
    <dbReference type="NCBI Taxonomy" id="152965"/>
    <lineage>
        <taxon>Eukaryota</taxon>
        <taxon>Fungi</taxon>
        <taxon>Dikarya</taxon>
        <taxon>Basidiomycota</taxon>
        <taxon>Agaricomycotina</taxon>
        <taxon>Agaricomycetes</taxon>
        <taxon>Russulales</taxon>
        <taxon>Russulaceae</taxon>
        <taxon>Russula</taxon>
    </lineage>
</organism>
<gene>
    <name evidence="1" type="ORF">DFH94DRAFT_621425</name>
</gene>
<comment type="caution">
    <text evidence="1">The sequence shown here is derived from an EMBL/GenBank/DDBJ whole genome shotgun (WGS) entry which is preliminary data.</text>
</comment>
<dbReference type="EMBL" id="WHVB01000001">
    <property type="protein sequence ID" value="KAF8487272.1"/>
    <property type="molecule type" value="Genomic_DNA"/>
</dbReference>
<proteinExistence type="predicted"/>
<dbReference type="Proteomes" id="UP000759537">
    <property type="component" value="Unassembled WGS sequence"/>
</dbReference>
<dbReference type="AlphaFoldDB" id="A0A9P5N5Z1"/>
<sequence>MERTIGNLGEEIRLHSDPYTNLTQRIIEQSRVNALKIMVPDLVPNKQLPSGTLNIGSNYLLLQPQELHQIDETVSIALETFAISQNWWIKEGDLMTIDWFVHLQLPNGQIAQSLWLEKKQPDDQVQIARNVKVSRICISAYHSNQRIDGFQW</sequence>
<accession>A0A9P5N5Z1</accession>